<evidence type="ECO:0000313" key="2">
    <source>
        <dbReference type="Proteomes" id="UP000427769"/>
    </source>
</evidence>
<evidence type="ECO:0008006" key="3">
    <source>
        <dbReference type="Google" id="ProtNLM"/>
    </source>
</evidence>
<dbReference type="InterPro" id="IPR011050">
    <property type="entry name" value="Pectin_lyase_fold/virulence"/>
</dbReference>
<protein>
    <recommendedName>
        <fullName evidence="3">Right handed beta helix domain-containing protein</fullName>
    </recommendedName>
</protein>
<dbReference type="KEGG" id="dwd:DSCW_50730"/>
<evidence type="ECO:0000313" key="1">
    <source>
        <dbReference type="EMBL" id="BBO77656.1"/>
    </source>
</evidence>
<keyword evidence="2" id="KW-1185">Reference proteome</keyword>
<dbReference type="SUPFAM" id="SSF51126">
    <property type="entry name" value="Pectin lyase-like"/>
    <property type="match status" value="1"/>
</dbReference>
<reference evidence="1 2" key="1">
    <citation type="submission" date="2019-11" db="EMBL/GenBank/DDBJ databases">
        <title>Comparative genomics of hydrocarbon-degrading Desulfosarcina strains.</title>
        <authorList>
            <person name="Watanabe M."/>
            <person name="Kojima H."/>
            <person name="Fukui M."/>
        </authorList>
    </citation>
    <scope>NUCLEOTIDE SEQUENCE [LARGE SCALE GENOMIC DNA]</scope>
    <source>
        <strain evidence="1 2">PP31</strain>
    </source>
</reference>
<dbReference type="AlphaFoldDB" id="A0A5K7Z765"/>
<dbReference type="EMBL" id="AP021875">
    <property type="protein sequence ID" value="BBO77656.1"/>
    <property type="molecule type" value="Genomic_DNA"/>
</dbReference>
<dbReference type="Proteomes" id="UP000427769">
    <property type="component" value="Chromosome"/>
</dbReference>
<sequence>MTPEGSGSRDGKTLSNAWSINDFNNSNNWTDSDNNDTIDPGDTVYFSGTFKSIIYLKGSGTAGKIITIDGADATLGYDGDWGRGLIRIDGKNFLTIKNFHIDCGYITGTSETHNGIYIKGTNENPSTNITIDNNDITQTVTGIFYGGNVQNLTITRNRFHDLNGSGVRGGKYTYDEWAWPPPKNITIGGAPGMGNSFVNVGYLDSYYNTDAFAHLDHTSDIIFSYNIGYSTKTWWGMTGLYGNNIKNVLVEYNILHSFNADHHRPPIAMKGDLNPCEVHGPYIIRFNHIWNSHGDDKSWGDSSPAFTCSGNWAGLYAYGNNIHDCSSAFGPTLGYSSNKDGCPDSGTAKYLWRDGKDVNDIYIFSNIVSKTQGTAVYTGGYAGNNDSINNVYVFNNTFYKIGTRQTDLGFGYAGTNLFTSSSGIGMTLKGYQYNTHVYRNNLIIDPRPNDTYKLAMKLRSTADNFVNDFNHAYDSSLKNIIIEYRDDSDNSTQVNWGSSSNISADGKSNSIGNPHLKNLNEMDFRLTENSTTLIGTGEKMGTGNIITLEIQGQSYPIPWDFSLGPQTIFSTTDPDKIIIDEVSQNSLGWNRGAYAFVESQDSLGKVKGVKVEAVP</sequence>
<dbReference type="SMART" id="SM00710">
    <property type="entry name" value="PbH1"/>
    <property type="match status" value="6"/>
</dbReference>
<gene>
    <name evidence="1" type="ORF">DSCW_50730</name>
</gene>
<dbReference type="Gene3D" id="2.160.20.10">
    <property type="entry name" value="Single-stranded right-handed beta-helix, Pectin lyase-like"/>
    <property type="match status" value="1"/>
</dbReference>
<name>A0A5K7Z765_9BACT</name>
<proteinExistence type="predicted"/>
<accession>A0A5K7Z765</accession>
<dbReference type="InterPro" id="IPR006626">
    <property type="entry name" value="PbH1"/>
</dbReference>
<dbReference type="InterPro" id="IPR012334">
    <property type="entry name" value="Pectin_lyas_fold"/>
</dbReference>
<organism evidence="1 2">
    <name type="scientific">Desulfosarcina widdelii</name>
    <dbReference type="NCBI Taxonomy" id="947919"/>
    <lineage>
        <taxon>Bacteria</taxon>
        <taxon>Pseudomonadati</taxon>
        <taxon>Thermodesulfobacteriota</taxon>
        <taxon>Desulfobacteria</taxon>
        <taxon>Desulfobacterales</taxon>
        <taxon>Desulfosarcinaceae</taxon>
        <taxon>Desulfosarcina</taxon>
    </lineage>
</organism>